<evidence type="ECO:0000256" key="4">
    <source>
        <dbReference type="ARBA" id="ARBA00022692"/>
    </source>
</evidence>
<feature type="transmembrane region" description="Helical" evidence="8">
    <location>
        <begin position="200"/>
        <end position="220"/>
    </location>
</feature>
<organism evidence="10 11">
    <name type="scientific">Paragemmobacter kunshanensis</name>
    <dbReference type="NCBI Taxonomy" id="2583234"/>
    <lineage>
        <taxon>Bacteria</taxon>
        <taxon>Pseudomonadati</taxon>
        <taxon>Pseudomonadota</taxon>
        <taxon>Alphaproteobacteria</taxon>
        <taxon>Rhodobacterales</taxon>
        <taxon>Paracoccaceae</taxon>
        <taxon>Paragemmobacter</taxon>
    </lineage>
</organism>
<dbReference type="NCBIfam" id="TIGR04178">
    <property type="entry name" value="exo_archaeo"/>
    <property type="match status" value="1"/>
</dbReference>
<keyword evidence="6 8" id="KW-1133">Transmembrane helix</keyword>
<protein>
    <submittedName>
        <fullName evidence="10">VPLPA-CTERM-specific exosortase XrtD</fullName>
        <ecNumber evidence="10">3.4.22.-</ecNumber>
    </submittedName>
</protein>
<comment type="subcellular location">
    <subcellularLocation>
        <location evidence="1">Cell membrane</location>
        <topology evidence="1">Multi-pass membrane protein</topology>
    </subcellularLocation>
</comment>
<evidence type="ECO:0000256" key="7">
    <source>
        <dbReference type="ARBA" id="ARBA00023136"/>
    </source>
</evidence>
<reference evidence="10 11" key="1">
    <citation type="submission" date="2020-02" db="EMBL/GenBank/DDBJ databases">
        <title>Rhodobacter translucens sp. nov., a novel bacterium isolated from activated sludge.</title>
        <authorList>
            <person name="Liu J."/>
        </authorList>
    </citation>
    <scope>NUCLEOTIDE SEQUENCE [LARGE SCALE GENOMIC DNA]</scope>
    <source>
        <strain evidence="10 11">HX-7-19</strain>
    </source>
</reference>
<evidence type="ECO:0000256" key="1">
    <source>
        <dbReference type="ARBA" id="ARBA00004651"/>
    </source>
</evidence>
<keyword evidence="4 8" id="KW-0812">Transmembrane</keyword>
<dbReference type="RefSeq" id="WP_165051545.1">
    <property type="nucleotide sequence ID" value="NZ_JAALFE010000015.1"/>
</dbReference>
<feature type="transmembrane region" description="Helical" evidence="8">
    <location>
        <begin position="265"/>
        <end position="284"/>
    </location>
</feature>
<keyword evidence="5 10" id="KW-0378">Hydrolase</keyword>
<dbReference type="Proteomes" id="UP000474758">
    <property type="component" value="Unassembled WGS sequence"/>
</dbReference>
<dbReference type="InterPro" id="IPR014263">
    <property type="entry name" value="Methanolan_biosynth_EpsI"/>
</dbReference>
<evidence type="ECO:0000256" key="6">
    <source>
        <dbReference type="ARBA" id="ARBA00022989"/>
    </source>
</evidence>
<keyword evidence="7 8" id="KW-0472">Membrane</keyword>
<dbReference type="Pfam" id="PF09721">
    <property type="entry name" value="Exosortase_EpsH"/>
    <property type="match status" value="1"/>
</dbReference>
<keyword evidence="3" id="KW-0645">Protease</keyword>
<evidence type="ECO:0000259" key="9">
    <source>
        <dbReference type="Pfam" id="PF11984"/>
    </source>
</evidence>
<feature type="transmembrane region" description="Helical" evidence="8">
    <location>
        <begin position="232"/>
        <end position="253"/>
    </location>
</feature>
<dbReference type="InterPro" id="IPR013426">
    <property type="entry name" value="EpsH-like"/>
</dbReference>
<feature type="transmembrane region" description="Helical" evidence="8">
    <location>
        <begin position="21"/>
        <end position="46"/>
    </location>
</feature>
<evidence type="ECO:0000256" key="2">
    <source>
        <dbReference type="ARBA" id="ARBA00022475"/>
    </source>
</evidence>
<sequence>MHSRQITSAPTTRLPLNWAGLAWLALALVGAALLFWPGIALLLTVWQTPDYSHGPLIPVLSGLLFLRQLKTEPVLHGPVNRWPGLVLLVLSVTFGLLGQMVDTPMVTAIALIVWFGAILLVCFGWDQGRRFWPPILHLCFMLPLPGTIYYKISITLQLISAELGVWLLRLADVPVFLDGYIIDLGVLKLHVAEACSGLRYLFPILSFSYIFAILFQGSLLTKGIMLLSAAPIAVLMNSARIAIAGMIVQYQGAEHLEGFSHFFEGWVIFLLSIIMLFGLARLLLMFRRDRITLVDALDLDFSGLMPQARRIALIEPSRAFAAFAILTFGAAALWQVFPTVRSVEPPRAEFASFPDQIGDWVGGRRLALDPEVARALGAQDYVLANFTNSRSEQVELFAAWFRDQTLSGAHSPEVCLPNAGWEFAAFDRRDIGAELGLDKPFPINRAIVQNGEQRLLVYYYFVQNGRQIAWDFGSKLWLFWDSIRHGRKDGGLIRLVTAIPKGEPVETADRRLQDMARELDQRLARFFPAADARAQPQMTPIPAP</sequence>
<feature type="transmembrane region" description="Helical" evidence="8">
    <location>
        <begin position="135"/>
        <end position="159"/>
    </location>
</feature>
<dbReference type="NCBIfam" id="TIGR04152">
    <property type="entry name" value="exosort_VPLPA"/>
    <property type="match status" value="1"/>
</dbReference>
<dbReference type="GO" id="GO:0008233">
    <property type="term" value="F:peptidase activity"/>
    <property type="evidence" value="ECO:0007669"/>
    <property type="project" value="UniProtKB-KW"/>
</dbReference>
<dbReference type="GO" id="GO:0006508">
    <property type="term" value="P:proteolysis"/>
    <property type="evidence" value="ECO:0007669"/>
    <property type="project" value="UniProtKB-KW"/>
</dbReference>
<dbReference type="EC" id="3.4.22.-" evidence="10"/>
<evidence type="ECO:0000256" key="3">
    <source>
        <dbReference type="ARBA" id="ARBA00022670"/>
    </source>
</evidence>
<dbReference type="GO" id="GO:0005886">
    <property type="term" value="C:plasma membrane"/>
    <property type="evidence" value="ECO:0007669"/>
    <property type="project" value="UniProtKB-SubCell"/>
</dbReference>
<dbReference type="InterPro" id="IPR026491">
    <property type="entry name" value="ExosortD_VPLPA"/>
</dbReference>
<evidence type="ECO:0000256" key="5">
    <source>
        <dbReference type="ARBA" id="ARBA00022801"/>
    </source>
</evidence>
<evidence type="ECO:0000313" key="10">
    <source>
        <dbReference type="EMBL" id="NGQ92170.1"/>
    </source>
</evidence>
<dbReference type="NCBIfam" id="TIGR02914">
    <property type="entry name" value="EpsI_fam"/>
    <property type="match status" value="1"/>
</dbReference>
<evidence type="ECO:0000313" key="11">
    <source>
        <dbReference type="Proteomes" id="UP000474758"/>
    </source>
</evidence>
<dbReference type="AlphaFoldDB" id="A0A6M1TVK6"/>
<keyword evidence="2" id="KW-1003">Cell membrane</keyword>
<dbReference type="NCBIfam" id="TIGR02602">
    <property type="entry name" value="8TM_EpsH"/>
    <property type="match status" value="1"/>
</dbReference>
<dbReference type="InterPro" id="IPR019127">
    <property type="entry name" value="Exosortase"/>
</dbReference>
<name>A0A6M1TVK6_9RHOB</name>
<feature type="transmembrane region" description="Helical" evidence="8">
    <location>
        <begin position="319"/>
        <end position="337"/>
    </location>
</feature>
<dbReference type="InterPro" id="IPR026392">
    <property type="entry name" value="Exo/Archaeosortase_dom"/>
</dbReference>
<keyword evidence="11" id="KW-1185">Reference proteome</keyword>
<comment type="caution">
    <text evidence="10">The sequence shown here is derived from an EMBL/GenBank/DDBJ whole genome shotgun (WGS) entry which is preliminary data.</text>
</comment>
<proteinExistence type="predicted"/>
<dbReference type="EMBL" id="JAALFE010000015">
    <property type="protein sequence ID" value="NGQ92170.1"/>
    <property type="molecule type" value="Genomic_DNA"/>
</dbReference>
<evidence type="ECO:0000256" key="8">
    <source>
        <dbReference type="SAM" id="Phobius"/>
    </source>
</evidence>
<dbReference type="Pfam" id="PF11984">
    <property type="entry name" value="DUF3485"/>
    <property type="match status" value="1"/>
</dbReference>
<gene>
    <name evidence="10" type="primary">xrtD</name>
    <name evidence="10" type="ORF">G5V65_14825</name>
</gene>
<accession>A0A6M1TVK6</accession>
<feature type="domain" description="Methanolan biosynthesis EpsI" evidence="9">
    <location>
        <begin position="324"/>
        <end position="526"/>
    </location>
</feature>
<feature type="transmembrane region" description="Helical" evidence="8">
    <location>
        <begin position="105"/>
        <end position="123"/>
    </location>
</feature>